<evidence type="ECO:0000256" key="3">
    <source>
        <dbReference type="ARBA" id="ARBA00022723"/>
    </source>
</evidence>
<dbReference type="InterPro" id="IPR029149">
    <property type="entry name" value="Creatin/AminoP/Spt16_N"/>
</dbReference>
<dbReference type="GO" id="GO:0005739">
    <property type="term" value="C:mitochondrion"/>
    <property type="evidence" value="ECO:0007669"/>
    <property type="project" value="TreeGrafter"/>
</dbReference>
<dbReference type="GO" id="GO:0030145">
    <property type="term" value="F:manganese ion binding"/>
    <property type="evidence" value="ECO:0007669"/>
    <property type="project" value="InterPro"/>
</dbReference>
<keyword evidence="8" id="KW-1185">Reference proteome</keyword>
<dbReference type="GO" id="GO:0006508">
    <property type="term" value="P:proteolysis"/>
    <property type="evidence" value="ECO:0007669"/>
    <property type="project" value="TreeGrafter"/>
</dbReference>
<reference evidence="7" key="1">
    <citation type="journal article" date="2023" name="Mol. Biol. Evol.">
        <title>Third-Generation Sequencing Reveals the Adaptive Role of the Epigenome in Three Deep-Sea Polychaetes.</title>
        <authorList>
            <person name="Perez M."/>
            <person name="Aroh O."/>
            <person name="Sun Y."/>
            <person name="Lan Y."/>
            <person name="Juniper S.K."/>
            <person name="Young C.R."/>
            <person name="Angers B."/>
            <person name="Qian P.Y."/>
        </authorList>
    </citation>
    <scope>NUCLEOTIDE SEQUENCE</scope>
    <source>
        <strain evidence="7">R07B-5</strain>
    </source>
</reference>
<protein>
    <recommendedName>
        <fullName evidence="6">Aminopeptidase P N-terminal domain-containing protein</fullName>
    </recommendedName>
</protein>
<keyword evidence="4" id="KW-0378">Hydrolase</keyword>
<comment type="caution">
    <text evidence="7">The sequence shown here is derived from an EMBL/GenBank/DDBJ whole genome shotgun (WGS) entry which is preliminary data.</text>
</comment>
<dbReference type="Gene3D" id="3.90.230.10">
    <property type="entry name" value="Creatinase/methionine aminopeptidase superfamily"/>
    <property type="match status" value="2"/>
</dbReference>
<evidence type="ECO:0000256" key="2">
    <source>
        <dbReference type="ARBA" id="ARBA00008766"/>
    </source>
</evidence>
<dbReference type="SMART" id="SM01011">
    <property type="entry name" value="AMP_N"/>
    <property type="match status" value="1"/>
</dbReference>
<gene>
    <name evidence="7" type="ORF">NP493_128g05058</name>
</gene>
<dbReference type="Pfam" id="PF00557">
    <property type="entry name" value="Peptidase_M24"/>
    <property type="match status" value="1"/>
</dbReference>
<dbReference type="Proteomes" id="UP001209878">
    <property type="component" value="Unassembled WGS sequence"/>
</dbReference>
<sequence length="378" mass="42272">MCAEGHCVSSRHIVIIPSATKQYMTEDIPYPFRQNSNFVYLCGFQEPDSILVMESGDAWPKHTSTLFVPKKDPHKELWEGARSGTDGAIELTGVDSAYNIEDLGKYLQMYEHTDKLGVVWYDSKNASHHVPHMKCVKSFVKKCQSGAVQNPNLLIQLLRVLKSPAEAVLMQQSCDISSEAFKKVMAYSRPGVNEAHLYAKMDFECRVNGSEFLAYPPVVAGKFTPAQRLLYEALLEVQLSCIEYLRNTRPVSVDTLYQHMLSELGQQLRHLTILPAHMSSGELAQAARRFCPHHVGHYLGMDVHDTDTLSRHVSLQDGMVITVEPGIYIPDTMNDVPAEFHGNGLRIEDDVLMTDAGPVVLSDKCPKHPDDIEKCVSA</sequence>
<evidence type="ECO:0000313" key="8">
    <source>
        <dbReference type="Proteomes" id="UP001209878"/>
    </source>
</evidence>
<dbReference type="InterPro" id="IPR036005">
    <property type="entry name" value="Creatinase/aminopeptidase-like"/>
</dbReference>
<keyword evidence="3" id="KW-0479">Metal-binding</keyword>
<dbReference type="AlphaFoldDB" id="A0AAD9UGJ8"/>
<dbReference type="Gene3D" id="3.40.350.10">
    <property type="entry name" value="Creatinase/prolidase N-terminal domain"/>
    <property type="match status" value="1"/>
</dbReference>
<comment type="cofactor">
    <cofactor evidence="1">
        <name>Mn(2+)</name>
        <dbReference type="ChEBI" id="CHEBI:29035"/>
    </cofactor>
</comment>
<evidence type="ECO:0000256" key="5">
    <source>
        <dbReference type="ARBA" id="ARBA00023211"/>
    </source>
</evidence>
<comment type="similarity">
    <text evidence="2">Belongs to the peptidase M24B family.</text>
</comment>
<name>A0AAD9UGJ8_RIDPI</name>
<dbReference type="Pfam" id="PF05195">
    <property type="entry name" value="AMP_N"/>
    <property type="match status" value="1"/>
</dbReference>
<keyword evidence="5" id="KW-0464">Manganese</keyword>
<dbReference type="EMBL" id="JAODUO010000128">
    <property type="protein sequence ID" value="KAK2188584.1"/>
    <property type="molecule type" value="Genomic_DNA"/>
</dbReference>
<proteinExistence type="inferred from homology"/>
<dbReference type="InterPro" id="IPR000994">
    <property type="entry name" value="Pept_M24"/>
</dbReference>
<organism evidence="7 8">
    <name type="scientific">Ridgeia piscesae</name>
    <name type="common">Tubeworm</name>
    <dbReference type="NCBI Taxonomy" id="27915"/>
    <lineage>
        <taxon>Eukaryota</taxon>
        <taxon>Metazoa</taxon>
        <taxon>Spiralia</taxon>
        <taxon>Lophotrochozoa</taxon>
        <taxon>Annelida</taxon>
        <taxon>Polychaeta</taxon>
        <taxon>Sedentaria</taxon>
        <taxon>Canalipalpata</taxon>
        <taxon>Sabellida</taxon>
        <taxon>Siboglinidae</taxon>
        <taxon>Ridgeia</taxon>
    </lineage>
</organism>
<dbReference type="PANTHER" id="PTHR43226">
    <property type="entry name" value="XAA-PRO AMINOPEPTIDASE 3"/>
    <property type="match status" value="1"/>
</dbReference>
<dbReference type="SUPFAM" id="SSF53092">
    <property type="entry name" value="Creatinase/prolidase N-terminal domain"/>
    <property type="match status" value="1"/>
</dbReference>
<dbReference type="InterPro" id="IPR007865">
    <property type="entry name" value="Aminopep_P_N"/>
</dbReference>
<evidence type="ECO:0000256" key="1">
    <source>
        <dbReference type="ARBA" id="ARBA00001936"/>
    </source>
</evidence>
<evidence type="ECO:0000256" key="4">
    <source>
        <dbReference type="ARBA" id="ARBA00022801"/>
    </source>
</evidence>
<evidence type="ECO:0000259" key="6">
    <source>
        <dbReference type="SMART" id="SM01011"/>
    </source>
</evidence>
<accession>A0AAD9UGJ8</accession>
<dbReference type="SUPFAM" id="SSF55920">
    <property type="entry name" value="Creatinase/aminopeptidase"/>
    <property type="match status" value="1"/>
</dbReference>
<dbReference type="InterPro" id="IPR052433">
    <property type="entry name" value="X-Pro_dipept-like"/>
</dbReference>
<evidence type="ECO:0000313" key="7">
    <source>
        <dbReference type="EMBL" id="KAK2188584.1"/>
    </source>
</evidence>
<feature type="domain" description="Aminopeptidase P N-terminal" evidence="6">
    <location>
        <begin position="8"/>
        <end position="127"/>
    </location>
</feature>
<dbReference type="PANTHER" id="PTHR43226:SF4">
    <property type="entry name" value="XAA-PRO AMINOPEPTIDASE 3"/>
    <property type="match status" value="1"/>
</dbReference>
<dbReference type="GO" id="GO:0070006">
    <property type="term" value="F:metalloaminopeptidase activity"/>
    <property type="evidence" value="ECO:0007669"/>
    <property type="project" value="InterPro"/>
</dbReference>